<dbReference type="RefSeq" id="WP_111433914.1">
    <property type="nucleotide sequence ID" value="NZ_JACIGG010000004.1"/>
</dbReference>
<dbReference type="AlphaFoldDB" id="A0A327JXW2"/>
<dbReference type="GO" id="GO:0004563">
    <property type="term" value="F:beta-N-acetylhexosaminidase activity"/>
    <property type="evidence" value="ECO:0007669"/>
    <property type="project" value="UniProtKB-EC"/>
</dbReference>
<sequence>MTVSHKAFICGVSGLVLGDAERDFLEAERPWGLILFSRNLSDPEQILGLVAAFCDAVGTADAPVFIDQEGGRVQRLKPPLAPIYPPGRRYGEIYAADPARGKRAAFLGARLMAGDLADLGITADCLPVLDVPVAGAHDVIGDRAYATDPQTVAALGRAAAEGLMSEGVLPVIKHIPGHGRGTADSHLSLPTVETPLEDLAAHDFPPFRALADLPVAMTAHVVYSALDPANPATVSPLIVADIIRGDLGFSGLLMSDDVSMKALGGTIAERCEGLFAAGCDLALHCNGDLDEMQAVAAASPLLEGAARARADRAMALVGRRIAGDPVAERAEFMELMADGTT</sequence>
<evidence type="ECO:0000256" key="1">
    <source>
        <dbReference type="ARBA" id="ARBA00001231"/>
    </source>
</evidence>
<dbReference type="InterPro" id="IPR050226">
    <property type="entry name" value="NagZ_Beta-hexosaminidase"/>
</dbReference>
<dbReference type="PANTHER" id="PTHR30480">
    <property type="entry name" value="BETA-HEXOSAMINIDASE-RELATED"/>
    <property type="match status" value="1"/>
</dbReference>
<evidence type="ECO:0000256" key="5">
    <source>
        <dbReference type="ARBA" id="ARBA00023295"/>
    </source>
</evidence>
<dbReference type="SUPFAM" id="SSF51445">
    <property type="entry name" value="(Trans)glycosidases"/>
    <property type="match status" value="1"/>
</dbReference>
<dbReference type="PROSITE" id="PS00775">
    <property type="entry name" value="GLYCOSYL_HYDROL_F3"/>
    <property type="match status" value="1"/>
</dbReference>
<organism evidence="7 8">
    <name type="scientific">Rhodobium orientis</name>
    <dbReference type="NCBI Taxonomy" id="34017"/>
    <lineage>
        <taxon>Bacteria</taxon>
        <taxon>Pseudomonadati</taxon>
        <taxon>Pseudomonadota</taxon>
        <taxon>Alphaproteobacteria</taxon>
        <taxon>Hyphomicrobiales</taxon>
        <taxon>Rhodobiaceae</taxon>
        <taxon>Rhodobium</taxon>
    </lineage>
</organism>
<dbReference type="GO" id="GO:0009254">
    <property type="term" value="P:peptidoglycan turnover"/>
    <property type="evidence" value="ECO:0007669"/>
    <property type="project" value="TreeGrafter"/>
</dbReference>
<dbReference type="InterPro" id="IPR036962">
    <property type="entry name" value="Glyco_hydro_3_N_sf"/>
</dbReference>
<evidence type="ECO:0000313" key="7">
    <source>
        <dbReference type="EMBL" id="RAI27928.1"/>
    </source>
</evidence>
<reference evidence="7 8" key="1">
    <citation type="submission" date="2017-07" db="EMBL/GenBank/DDBJ databases">
        <title>Draft Genome Sequences of Select Purple Nonsulfur Bacteria.</title>
        <authorList>
            <person name="Lasarre B."/>
            <person name="Mckinlay J.B."/>
        </authorList>
    </citation>
    <scope>NUCLEOTIDE SEQUENCE [LARGE SCALE GENOMIC DNA]</scope>
    <source>
        <strain evidence="7 8">DSM 11290</strain>
    </source>
</reference>
<keyword evidence="8" id="KW-1185">Reference proteome</keyword>
<dbReference type="InterPro" id="IPR001764">
    <property type="entry name" value="Glyco_hydro_3_N"/>
</dbReference>
<dbReference type="Pfam" id="PF00933">
    <property type="entry name" value="Glyco_hydro_3"/>
    <property type="match status" value="1"/>
</dbReference>
<dbReference type="InterPro" id="IPR019800">
    <property type="entry name" value="Glyco_hydro_3_AS"/>
</dbReference>
<comment type="caution">
    <text evidence="7">The sequence shown here is derived from an EMBL/GenBank/DDBJ whole genome shotgun (WGS) entry which is preliminary data.</text>
</comment>
<evidence type="ECO:0000313" key="8">
    <source>
        <dbReference type="Proteomes" id="UP000249299"/>
    </source>
</evidence>
<name>A0A327JXW2_9HYPH</name>
<evidence type="ECO:0000256" key="3">
    <source>
        <dbReference type="ARBA" id="ARBA00012663"/>
    </source>
</evidence>
<accession>A0A327JXW2</accession>
<keyword evidence="4" id="KW-0378">Hydrolase</keyword>
<keyword evidence="5" id="KW-0326">Glycosidase</keyword>
<dbReference type="OrthoDB" id="9786661at2"/>
<protein>
    <recommendedName>
        <fullName evidence="3">beta-N-acetylhexosaminidase</fullName>
        <ecNumber evidence="3">3.2.1.52</ecNumber>
    </recommendedName>
</protein>
<feature type="domain" description="Glycoside hydrolase family 3 N-terminal" evidence="6">
    <location>
        <begin position="30"/>
        <end position="298"/>
    </location>
</feature>
<dbReference type="Proteomes" id="UP000249299">
    <property type="component" value="Unassembled WGS sequence"/>
</dbReference>
<dbReference type="InterPro" id="IPR017853">
    <property type="entry name" value="GH"/>
</dbReference>
<dbReference type="EC" id="3.2.1.52" evidence="3"/>
<dbReference type="Gene3D" id="3.20.20.300">
    <property type="entry name" value="Glycoside hydrolase, family 3, N-terminal domain"/>
    <property type="match status" value="1"/>
</dbReference>
<dbReference type="GO" id="GO:0005975">
    <property type="term" value="P:carbohydrate metabolic process"/>
    <property type="evidence" value="ECO:0007669"/>
    <property type="project" value="InterPro"/>
</dbReference>
<dbReference type="PANTHER" id="PTHR30480:SF13">
    <property type="entry name" value="BETA-HEXOSAMINIDASE"/>
    <property type="match status" value="1"/>
</dbReference>
<comment type="similarity">
    <text evidence="2">Belongs to the glycosyl hydrolase 3 family.</text>
</comment>
<gene>
    <name evidence="7" type="ORF">CH339_08475</name>
</gene>
<evidence type="ECO:0000256" key="2">
    <source>
        <dbReference type="ARBA" id="ARBA00005336"/>
    </source>
</evidence>
<dbReference type="NCBIfam" id="NF003740">
    <property type="entry name" value="PRK05337.1"/>
    <property type="match status" value="1"/>
</dbReference>
<proteinExistence type="inferred from homology"/>
<evidence type="ECO:0000259" key="6">
    <source>
        <dbReference type="Pfam" id="PF00933"/>
    </source>
</evidence>
<comment type="catalytic activity">
    <reaction evidence="1">
        <text>Hydrolysis of terminal non-reducing N-acetyl-D-hexosamine residues in N-acetyl-beta-D-hexosaminides.</text>
        <dbReference type="EC" id="3.2.1.52"/>
    </reaction>
</comment>
<dbReference type="EMBL" id="NPEV01000013">
    <property type="protein sequence ID" value="RAI27928.1"/>
    <property type="molecule type" value="Genomic_DNA"/>
</dbReference>
<evidence type="ECO:0000256" key="4">
    <source>
        <dbReference type="ARBA" id="ARBA00022801"/>
    </source>
</evidence>